<evidence type="ECO:0000313" key="2">
    <source>
        <dbReference type="EMBL" id="MBC3766462.1"/>
    </source>
</evidence>
<feature type="transmembrane region" description="Helical" evidence="1">
    <location>
        <begin position="257"/>
        <end position="277"/>
    </location>
</feature>
<protein>
    <submittedName>
        <fullName evidence="2">Uncharacterized protein</fullName>
    </submittedName>
</protein>
<keyword evidence="1" id="KW-0812">Transmembrane</keyword>
<dbReference type="AlphaFoldDB" id="A0A8J6M2T0"/>
<reference evidence="2" key="1">
    <citation type="journal article" date="2018" name="Int. J. Syst. Evol. Microbiol.">
        <title>Neptunicella marina gen. nov., sp. nov., isolated from surface seawater.</title>
        <authorList>
            <person name="Liu X."/>
            <person name="Lai Q."/>
            <person name="Du Y."/>
            <person name="Zhang X."/>
            <person name="Liu Z."/>
            <person name="Sun F."/>
            <person name="Shao Z."/>
        </authorList>
    </citation>
    <scope>NUCLEOTIDE SEQUENCE</scope>
    <source>
        <strain evidence="2">S27-2</strain>
    </source>
</reference>
<accession>A0A8J6M2T0</accession>
<evidence type="ECO:0000256" key="1">
    <source>
        <dbReference type="SAM" id="Phobius"/>
    </source>
</evidence>
<feature type="transmembrane region" description="Helical" evidence="1">
    <location>
        <begin position="362"/>
        <end position="380"/>
    </location>
</feature>
<reference evidence="2" key="2">
    <citation type="submission" date="2020-08" db="EMBL/GenBank/DDBJ databases">
        <authorList>
            <person name="Lai Q."/>
        </authorList>
    </citation>
    <scope>NUCLEOTIDE SEQUENCE</scope>
    <source>
        <strain evidence="2">S27-2</strain>
    </source>
</reference>
<feature type="transmembrane region" description="Helical" evidence="1">
    <location>
        <begin position="283"/>
        <end position="300"/>
    </location>
</feature>
<sequence>MNSLSKEIKDIFIHGEFNFDEGYLEVKNIQEQDFYNAFPRKKYESSLYEKGHQFGSIKIEDIDFIFEDYHQLIRYISSDNEEKTSEEVVVLSQSKNLIDIKNQYINLKKWIEFFDFISVHKYPKSDRNDSWAYIFFDKKSKNTSTVLDFDIGEYSEVELREAFTNISDPSLLLGSVLQEDAHQGEKVSIMRASLIQMEEENNIGFLEFIKFSNELLNLFHINYETYLRSFSFEDFIKELEEDVGDFINKIEEQIQGFYIQALAVPGAVILASALRVANKSLNLALIFSTLLAFFILYRSMTAKKKFIKRMAENTITRLEIYEKRSSEINNSYAKDAISEKVKSAKNSIITCKDDSLKDIKGLVEKTVGIFIMYVISAVVFNSG</sequence>
<keyword evidence="1" id="KW-0472">Membrane</keyword>
<keyword evidence="3" id="KW-1185">Reference proteome</keyword>
<proteinExistence type="predicted"/>
<gene>
    <name evidence="2" type="ORF">H8B19_11290</name>
</gene>
<evidence type="ECO:0000313" key="3">
    <source>
        <dbReference type="Proteomes" id="UP000601768"/>
    </source>
</evidence>
<dbReference type="EMBL" id="JACNEP010000007">
    <property type="protein sequence ID" value="MBC3766462.1"/>
    <property type="molecule type" value="Genomic_DNA"/>
</dbReference>
<comment type="caution">
    <text evidence="2">The sequence shown here is derived from an EMBL/GenBank/DDBJ whole genome shotgun (WGS) entry which is preliminary data.</text>
</comment>
<organism evidence="2 3">
    <name type="scientific">Neptunicella marina</name>
    <dbReference type="NCBI Taxonomy" id="2125989"/>
    <lineage>
        <taxon>Bacteria</taxon>
        <taxon>Pseudomonadati</taxon>
        <taxon>Pseudomonadota</taxon>
        <taxon>Gammaproteobacteria</taxon>
        <taxon>Alteromonadales</taxon>
        <taxon>Alteromonadaceae</taxon>
        <taxon>Neptunicella</taxon>
    </lineage>
</organism>
<dbReference type="RefSeq" id="WP_186506979.1">
    <property type="nucleotide sequence ID" value="NZ_JACNEP010000007.1"/>
</dbReference>
<keyword evidence="1" id="KW-1133">Transmembrane helix</keyword>
<dbReference type="Proteomes" id="UP000601768">
    <property type="component" value="Unassembled WGS sequence"/>
</dbReference>
<name>A0A8J6M2T0_9ALTE</name>